<reference evidence="11" key="1">
    <citation type="journal article" date="2014" name="Genome Announc.">
        <title>Genome sequence and annotation of Acremonium chrysogenum, producer of the beta-lactam antibiotic cephalosporin C.</title>
        <authorList>
            <person name="Terfehr D."/>
            <person name="Dahlmann T.A."/>
            <person name="Specht T."/>
            <person name="Zadra I."/>
            <person name="Kuernsteiner H."/>
            <person name="Kueck U."/>
        </authorList>
    </citation>
    <scope>NUCLEOTIDE SEQUENCE [LARGE SCALE GENOMIC DNA]</scope>
    <source>
        <strain evidence="11">ATCC 11550 / CBS 779.69 / DSM 880 / IAM 14645 / JCM 23072 / IMI 49137</strain>
    </source>
</reference>
<dbReference type="GO" id="GO:0007076">
    <property type="term" value="P:mitotic chromosome condensation"/>
    <property type="evidence" value="ECO:0007669"/>
    <property type="project" value="TreeGrafter"/>
</dbReference>
<feature type="compositionally biased region" description="Basic and acidic residues" evidence="7">
    <location>
        <begin position="756"/>
        <end position="770"/>
    </location>
</feature>
<evidence type="ECO:0000256" key="5">
    <source>
        <dbReference type="ARBA" id="ARBA00023212"/>
    </source>
</evidence>
<accession>A0A086T344</accession>
<dbReference type="SUPFAM" id="SSF57997">
    <property type="entry name" value="Tropomyosin"/>
    <property type="match status" value="1"/>
</dbReference>
<feature type="region of interest" description="Disordered" evidence="7">
    <location>
        <begin position="959"/>
        <end position="983"/>
    </location>
</feature>
<evidence type="ECO:0000256" key="2">
    <source>
        <dbReference type="ARBA" id="ARBA00022490"/>
    </source>
</evidence>
<proteinExistence type="predicted"/>
<feature type="region of interest" description="Disordered" evidence="7">
    <location>
        <begin position="150"/>
        <end position="179"/>
    </location>
</feature>
<dbReference type="GO" id="GO:0003682">
    <property type="term" value="F:chromatin binding"/>
    <property type="evidence" value="ECO:0007669"/>
    <property type="project" value="TreeGrafter"/>
</dbReference>
<feature type="coiled-coil region" evidence="6">
    <location>
        <begin position="239"/>
        <end position="654"/>
    </location>
</feature>
<feature type="domain" description="Centrosomin N-terminal motif 1" evidence="8">
    <location>
        <begin position="181"/>
        <end position="254"/>
    </location>
</feature>
<evidence type="ECO:0000259" key="9">
    <source>
        <dbReference type="Pfam" id="PF10495"/>
    </source>
</evidence>
<keyword evidence="5" id="KW-0206">Cytoskeleton</keyword>
<gene>
    <name evidence="10" type="ORF">ACRE_054720</name>
</gene>
<evidence type="ECO:0000313" key="10">
    <source>
        <dbReference type="EMBL" id="KFH43776.1"/>
    </source>
</evidence>
<dbReference type="EMBL" id="JPKY01000062">
    <property type="protein sequence ID" value="KFH43776.1"/>
    <property type="molecule type" value="Genomic_DNA"/>
</dbReference>
<feature type="compositionally biased region" description="Basic and acidic residues" evidence="7">
    <location>
        <begin position="700"/>
        <end position="725"/>
    </location>
</feature>
<dbReference type="Pfam" id="PF10495">
    <property type="entry name" value="PACT_coil_coil"/>
    <property type="match status" value="1"/>
</dbReference>
<feature type="region of interest" description="Disordered" evidence="7">
    <location>
        <begin position="739"/>
        <end position="770"/>
    </location>
</feature>
<keyword evidence="2" id="KW-0963">Cytoplasm</keyword>
<evidence type="ECO:0000256" key="7">
    <source>
        <dbReference type="SAM" id="MobiDB-lite"/>
    </source>
</evidence>
<keyword evidence="11" id="KW-1185">Reference proteome</keyword>
<feature type="domain" description="Pericentrin/AKAP-450 centrosomal targeting" evidence="9">
    <location>
        <begin position="1020"/>
        <end position="1110"/>
    </location>
</feature>
<dbReference type="AlphaFoldDB" id="A0A086T344"/>
<dbReference type="InterPro" id="IPR012943">
    <property type="entry name" value="Cnn_1N"/>
</dbReference>
<keyword evidence="3" id="KW-0597">Phosphoprotein</keyword>
<dbReference type="PANTHER" id="PTHR43941:SF1">
    <property type="entry name" value="STRUCTURAL MAINTENANCE OF CHROMOSOMES PROTEIN 2"/>
    <property type="match status" value="1"/>
</dbReference>
<dbReference type="STRING" id="857340.A0A086T344"/>
<evidence type="ECO:0000259" key="8">
    <source>
        <dbReference type="Pfam" id="PF07989"/>
    </source>
</evidence>
<evidence type="ECO:0000256" key="4">
    <source>
        <dbReference type="ARBA" id="ARBA00023054"/>
    </source>
</evidence>
<dbReference type="GO" id="GO:0005737">
    <property type="term" value="C:cytoplasm"/>
    <property type="evidence" value="ECO:0007669"/>
    <property type="project" value="UniProtKB-ARBA"/>
</dbReference>
<dbReference type="InterPro" id="IPR019528">
    <property type="entry name" value="PACT_domain"/>
</dbReference>
<dbReference type="Proteomes" id="UP000029964">
    <property type="component" value="Unassembled WGS sequence"/>
</dbReference>
<comment type="subcellular location">
    <subcellularLocation>
        <location evidence="1">Cytoplasm</location>
        <location evidence="1">Cytoskeleton</location>
        <location evidence="1">Microtubule organizing center</location>
    </subcellularLocation>
</comment>
<dbReference type="SUPFAM" id="SSF90257">
    <property type="entry name" value="Myosin rod fragments"/>
    <property type="match status" value="1"/>
</dbReference>
<name>A0A086T344_HAPC1</name>
<dbReference type="Pfam" id="PF07989">
    <property type="entry name" value="Cnn_1N"/>
    <property type="match status" value="1"/>
</dbReference>
<dbReference type="GO" id="GO:0005815">
    <property type="term" value="C:microtubule organizing center"/>
    <property type="evidence" value="ECO:0007669"/>
    <property type="project" value="UniProtKB-SubCell"/>
</dbReference>
<dbReference type="GO" id="GO:0000796">
    <property type="term" value="C:condensin complex"/>
    <property type="evidence" value="ECO:0007669"/>
    <property type="project" value="TreeGrafter"/>
</dbReference>
<evidence type="ECO:0000256" key="1">
    <source>
        <dbReference type="ARBA" id="ARBA00004267"/>
    </source>
</evidence>
<feature type="compositionally biased region" description="Basic and acidic residues" evidence="7">
    <location>
        <begin position="739"/>
        <end position="748"/>
    </location>
</feature>
<evidence type="ECO:0000256" key="6">
    <source>
        <dbReference type="SAM" id="Coils"/>
    </source>
</evidence>
<sequence length="1141" mass="130103">MVQPGLGGALDTPRTNLGDATYLSQRPDFADISQEATFVSPSKDGNLLQQLRNGRTGGVNLRTPRQRGPLADRRNLPTQSVAGAEFTPLLKSATTSSIRRRGKENGAAAMSNTPALNKIDEGDVTALPRMDTSMYTGSRNQSYMDNTMPQVDSSSVASTPLALPTRRGGDKGPLQDGNGLSLREQENVIDRIEKENFGLKLKIHFLEEALRKTGPGFSEAALKENTELKVDKVTMQRELHKYKKHLTTAERDLESYRQQMMELQEKAKRKHVDENQRAEMDELRRILEEREDEVKELQRRLSEGQNDQDRVEKLQDDIADLEADLREKDRLLSERDDELEDLRDTVGKADDQGQIEKLQDDIADLEADLREKERLLSERDDELEELRDKLDKADDQGQIEKLQDDIADLESDLQDKDRIIKEKDGELQDLRERLEAADDHDQIEKLQDDIADLEADLKEKDQILREKDRELRDRLDTASGQDQIEKLQDDIADLEADLEAKNRIITEKDDELHDLKDRLDEAQDNAKRSQRRILELEQDAPRSEELEEAKETIQNLEYDLRRLEDQLEDMKEKLDDAVAQKDRAEGDLEELQEEMANKSVVTRGLSRQIEEKVARLQDELESAGQEYAALERELAKANGENDDLRATVERLRTERERPVAENPRLHDLEVALQSRADEIKRLNDGISALQAEVRERDNLYDNDSEKWETERRALESQRQRAEEKAAGLQKTLDALRKAEGSLSDKESKLQNALASEAERHKSEEAALNRQVDDLQGALGTRQSMLTSLRNELSTVRDELSAVRGKHSSTLVELSSVREELSTIRREHSATLDELSAIRDELNNLEDQKIVLEELLDEASQHADEATKQHERAMRDMKRKLDKAERELKATGGGAHKAEQHLRMSQAEIDNLEHDIRQQQETIDALLASEASLRRKLERARSERAAYRMSAEKLQRDVQRARQSAAAAAPVKDHKASAPSKTTAVSDEALDTVVRAAEGAQERHKKELRGMVMQMEWMQARWEREASLRADAAFAKRFLQLQLDVANACNKAQLRELENIRTRLLGNRKPLSLPSAAAREQAGTTTTRPSLKTFLVMARFIARMRISARDWAKHEEVRGRLVAATEEQRKTKARRQLKVVRA</sequence>
<dbReference type="PANTHER" id="PTHR43941">
    <property type="entry name" value="STRUCTURAL MAINTENANCE OF CHROMOSOMES PROTEIN 2"/>
    <property type="match status" value="1"/>
</dbReference>
<evidence type="ECO:0000313" key="11">
    <source>
        <dbReference type="Proteomes" id="UP000029964"/>
    </source>
</evidence>
<evidence type="ECO:0000256" key="3">
    <source>
        <dbReference type="ARBA" id="ARBA00022553"/>
    </source>
</evidence>
<feature type="region of interest" description="Disordered" evidence="7">
    <location>
        <begin position="700"/>
        <end position="726"/>
    </location>
</feature>
<dbReference type="GO" id="GO:0000785">
    <property type="term" value="C:chromatin"/>
    <property type="evidence" value="ECO:0007669"/>
    <property type="project" value="TreeGrafter"/>
</dbReference>
<dbReference type="HOGENOM" id="CLU_002168_1_0_1"/>
<comment type="caution">
    <text evidence="10">The sequence shown here is derived from an EMBL/GenBank/DDBJ whole genome shotgun (WGS) entry which is preliminary data.</text>
</comment>
<keyword evidence="4 6" id="KW-0175">Coiled coil</keyword>
<dbReference type="OrthoDB" id="10255000at2759"/>
<organism evidence="10 11">
    <name type="scientific">Hapsidospora chrysogenum (strain ATCC 11550 / CBS 779.69 / DSM 880 / IAM 14645 / JCM 23072 / IMI 49137)</name>
    <name type="common">Acremonium chrysogenum</name>
    <dbReference type="NCBI Taxonomy" id="857340"/>
    <lineage>
        <taxon>Eukaryota</taxon>
        <taxon>Fungi</taxon>
        <taxon>Dikarya</taxon>
        <taxon>Ascomycota</taxon>
        <taxon>Pezizomycotina</taxon>
        <taxon>Sordariomycetes</taxon>
        <taxon>Hypocreomycetidae</taxon>
        <taxon>Hypocreales</taxon>
        <taxon>Bionectriaceae</taxon>
        <taxon>Hapsidospora</taxon>
    </lineage>
</organism>
<dbReference type="GO" id="GO:0000793">
    <property type="term" value="C:condensed chromosome"/>
    <property type="evidence" value="ECO:0007669"/>
    <property type="project" value="TreeGrafter"/>
</dbReference>
<dbReference type="Gene3D" id="1.10.287.1490">
    <property type="match status" value="3"/>
</dbReference>
<protein>
    <submittedName>
        <fullName evidence="10">Uncharacterized protein</fullName>
    </submittedName>
</protein>